<feature type="compositionally biased region" description="Basic and acidic residues" evidence="1">
    <location>
        <begin position="218"/>
        <end position="235"/>
    </location>
</feature>
<organism evidence="2 3">
    <name type="scientific">Phyllosticta citricarpa</name>
    <dbReference type="NCBI Taxonomy" id="55181"/>
    <lineage>
        <taxon>Eukaryota</taxon>
        <taxon>Fungi</taxon>
        <taxon>Dikarya</taxon>
        <taxon>Ascomycota</taxon>
        <taxon>Pezizomycotina</taxon>
        <taxon>Dothideomycetes</taxon>
        <taxon>Dothideomycetes incertae sedis</taxon>
        <taxon>Botryosphaeriales</taxon>
        <taxon>Phyllostictaceae</taxon>
        <taxon>Phyllosticta</taxon>
    </lineage>
</organism>
<evidence type="ECO:0000256" key="1">
    <source>
        <dbReference type="SAM" id="MobiDB-lite"/>
    </source>
</evidence>
<reference evidence="2 3" key="1">
    <citation type="submission" date="2024-04" db="EMBL/GenBank/DDBJ databases">
        <title>Phyllosticta paracitricarpa is synonymous to the EU quarantine fungus P. citricarpa based on phylogenomic analyses.</title>
        <authorList>
            <consortium name="Lawrence Berkeley National Laboratory"/>
            <person name="Van Ingen-Buijs V.A."/>
            <person name="Van Westerhoven A.C."/>
            <person name="Haridas S."/>
            <person name="Skiadas P."/>
            <person name="Martin F."/>
            <person name="Groenewald J.Z."/>
            <person name="Crous P.W."/>
            <person name="Seidl M.F."/>
        </authorList>
    </citation>
    <scope>NUCLEOTIDE SEQUENCE [LARGE SCALE GENOMIC DNA]</scope>
    <source>
        <strain evidence="2 3">CBS 122670</strain>
    </source>
</reference>
<feature type="compositionally biased region" description="Polar residues" evidence="1">
    <location>
        <begin position="172"/>
        <end position="190"/>
    </location>
</feature>
<feature type="region of interest" description="Disordered" evidence="1">
    <location>
        <begin position="172"/>
        <end position="235"/>
    </location>
</feature>
<gene>
    <name evidence="2" type="ORF">IWX46DRAFT_376795</name>
</gene>
<dbReference type="EMBL" id="JBBPDW010000059">
    <property type="protein sequence ID" value="KAK7531027.1"/>
    <property type="molecule type" value="Genomic_DNA"/>
</dbReference>
<comment type="caution">
    <text evidence="2">The sequence shown here is derived from an EMBL/GenBank/DDBJ whole genome shotgun (WGS) entry which is preliminary data.</text>
</comment>
<keyword evidence="3" id="KW-1185">Reference proteome</keyword>
<proteinExistence type="predicted"/>
<evidence type="ECO:0000313" key="2">
    <source>
        <dbReference type="EMBL" id="KAK7531027.1"/>
    </source>
</evidence>
<dbReference type="Proteomes" id="UP001365128">
    <property type="component" value="Unassembled WGS sequence"/>
</dbReference>
<protein>
    <submittedName>
        <fullName evidence="2">Uncharacterized protein</fullName>
    </submittedName>
</protein>
<evidence type="ECO:0000313" key="3">
    <source>
        <dbReference type="Proteomes" id="UP001365128"/>
    </source>
</evidence>
<sequence>MDIVGFPKVRLSFTLVDASDVVNSKAPQGPSPSAKNIPKLSVVNELGIGNGLIGPLLFAYNSTRSNNTSCLGLICLLHLSTPKESDFRIAVISSKSPLRIPPSLCPKRQIWRSTLVVDSGLQLINVGGLQGYCPERSDAGTESSRKSLGRRWKRVTARILSFCNILDGLSEQSSNFESNPPSLGLQSAQSREARAQSWGMRPFQRKRPSRSARPTRASRHEHVLLALNEQKRSAA</sequence>
<accession>A0ABR1L710</accession>
<name>A0ABR1L710_9PEZI</name>